<organism evidence="1 2">
    <name type="scientific">Dreissena polymorpha</name>
    <name type="common">Zebra mussel</name>
    <name type="synonym">Mytilus polymorpha</name>
    <dbReference type="NCBI Taxonomy" id="45954"/>
    <lineage>
        <taxon>Eukaryota</taxon>
        <taxon>Metazoa</taxon>
        <taxon>Spiralia</taxon>
        <taxon>Lophotrochozoa</taxon>
        <taxon>Mollusca</taxon>
        <taxon>Bivalvia</taxon>
        <taxon>Autobranchia</taxon>
        <taxon>Heteroconchia</taxon>
        <taxon>Euheterodonta</taxon>
        <taxon>Imparidentia</taxon>
        <taxon>Neoheterodontei</taxon>
        <taxon>Myida</taxon>
        <taxon>Dreissenoidea</taxon>
        <taxon>Dreissenidae</taxon>
        <taxon>Dreissena</taxon>
    </lineage>
</organism>
<name>A0A9D4E741_DREPO</name>
<protein>
    <submittedName>
        <fullName evidence="1">Uncharacterized protein</fullName>
    </submittedName>
</protein>
<gene>
    <name evidence="1" type="ORF">DPMN_176546</name>
</gene>
<reference evidence="1" key="1">
    <citation type="journal article" date="2019" name="bioRxiv">
        <title>The Genome of the Zebra Mussel, Dreissena polymorpha: A Resource for Invasive Species Research.</title>
        <authorList>
            <person name="McCartney M.A."/>
            <person name="Auch B."/>
            <person name="Kono T."/>
            <person name="Mallez S."/>
            <person name="Zhang Y."/>
            <person name="Obille A."/>
            <person name="Becker A."/>
            <person name="Abrahante J.E."/>
            <person name="Garbe J."/>
            <person name="Badalamenti J.P."/>
            <person name="Herman A."/>
            <person name="Mangelson H."/>
            <person name="Liachko I."/>
            <person name="Sullivan S."/>
            <person name="Sone E.D."/>
            <person name="Koren S."/>
            <person name="Silverstein K.A.T."/>
            <person name="Beckman K.B."/>
            <person name="Gohl D.M."/>
        </authorList>
    </citation>
    <scope>NUCLEOTIDE SEQUENCE</scope>
    <source>
        <strain evidence="1">Duluth1</strain>
        <tissue evidence="1">Whole animal</tissue>
    </source>
</reference>
<reference evidence="1" key="2">
    <citation type="submission" date="2020-11" db="EMBL/GenBank/DDBJ databases">
        <authorList>
            <person name="McCartney M.A."/>
            <person name="Auch B."/>
            <person name="Kono T."/>
            <person name="Mallez S."/>
            <person name="Becker A."/>
            <person name="Gohl D.M."/>
            <person name="Silverstein K.A.T."/>
            <person name="Koren S."/>
            <person name="Bechman K.B."/>
            <person name="Herman A."/>
            <person name="Abrahante J.E."/>
            <person name="Garbe J."/>
        </authorList>
    </citation>
    <scope>NUCLEOTIDE SEQUENCE</scope>
    <source>
        <strain evidence="1">Duluth1</strain>
        <tissue evidence="1">Whole animal</tissue>
    </source>
</reference>
<comment type="caution">
    <text evidence="1">The sequence shown here is derived from an EMBL/GenBank/DDBJ whole genome shotgun (WGS) entry which is preliminary data.</text>
</comment>
<proteinExistence type="predicted"/>
<accession>A0A9D4E741</accession>
<dbReference type="EMBL" id="JAIWYP010000009">
    <property type="protein sequence ID" value="KAH3775149.1"/>
    <property type="molecule type" value="Genomic_DNA"/>
</dbReference>
<dbReference type="AlphaFoldDB" id="A0A9D4E741"/>
<dbReference type="Gene3D" id="3.30.460.90">
    <property type="match status" value="1"/>
</dbReference>
<keyword evidence="2" id="KW-1185">Reference proteome</keyword>
<sequence>MIWILHDLRRQSPQCKGLRIDSYIRQGSSRDGLKVLKADKFDSMLEFHIEGLEGRVERVSIASPRVSGKTIPRFILQIT</sequence>
<evidence type="ECO:0000313" key="1">
    <source>
        <dbReference type="EMBL" id="KAH3775149.1"/>
    </source>
</evidence>
<evidence type="ECO:0000313" key="2">
    <source>
        <dbReference type="Proteomes" id="UP000828390"/>
    </source>
</evidence>
<dbReference type="Proteomes" id="UP000828390">
    <property type="component" value="Unassembled WGS sequence"/>
</dbReference>